<proteinExistence type="predicted"/>
<dbReference type="EMBL" id="BAAANT010000002">
    <property type="protein sequence ID" value="GAA2131557.1"/>
    <property type="molecule type" value="Genomic_DNA"/>
</dbReference>
<feature type="compositionally biased region" description="Low complexity" evidence="1">
    <location>
        <begin position="30"/>
        <end position="64"/>
    </location>
</feature>
<dbReference type="PANTHER" id="PTHR30399:SF1">
    <property type="entry name" value="UTP PYROPHOSPHATASE"/>
    <property type="match status" value="1"/>
</dbReference>
<keyword evidence="4" id="KW-1185">Reference proteome</keyword>
<name>A0ABN2YUG1_9ACTN</name>
<evidence type="ECO:0000256" key="1">
    <source>
        <dbReference type="SAM" id="MobiDB-lite"/>
    </source>
</evidence>
<evidence type="ECO:0000313" key="3">
    <source>
        <dbReference type="EMBL" id="GAA2131557.1"/>
    </source>
</evidence>
<dbReference type="Pfam" id="PF01863">
    <property type="entry name" value="YgjP-like"/>
    <property type="match status" value="1"/>
</dbReference>
<sequence>MSRRRARAASGPGAATPRTRARPEPPEPESPAAESTAAEFTAADSAAPDFAAPRFAAAERQAPEPAGPEPAGPAPLDRSAVEVRRSARRSRTVSAYREGDRTVVLIPARMSHAEEQRWVAQMLDRLAAQESRRVLGDDALAARARELSEAHLSGRARPRQVRWVTNQNSRWGSCTPGERTIRLSHRLQGMPQYVIDYVLLHELAHLLVPDHGPRFWALLDAYPRTERARGYLEGVASAARLPHIPGARGVPAEDAAEPCG</sequence>
<dbReference type="InterPro" id="IPR002725">
    <property type="entry name" value="YgjP-like_metallopeptidase"/>
</dbReference>
<dbReference type="PANTHER" id="PTHR30399">
    <property type="entry name" value="UNCHARACTERIZED PROTEIN YGJP"/>
    <property type="match status" value="1"/>
</dbReference>
<organism evidence="3 4">
    <name type="scientific">Kitasatospora kazusensis</name>
    <dbReference type="NCBI Taxonomy" id="407974"/>
    <lineage>
        <taxon>Bacteria</taxon>
        <taxon>Bacillati</taxon>
        <taxon>Actinomycetota</taxon>
        <taxon>Actinomycetes</taxon>
        <taxon>Kitasatosporales</taxon>
        <taxon>Streptomycetaceae</taxon>
        <taxon>Kitasatospora</taxon>
    </lineage>
</organism>
<evidence type="ECO:0000259" key="2">
    <source>
        <dbReference type="Pfam" id="PF01863"/>
    </source>
</evidence>
<reference evidence="3 4" key="1">
    <citation type="journal article" date="2019" name="Int. J. Syst. Evol. Microbiol.">
        <title>The Global Catalogue of Microorganisms (GCM) 10K type strain sequencing project: providing services to taxonomists for standard genome sequencing and annotation.</title>
        <authorList>
            <consortium name="The Broad Institute Genomics Platform"/>
            <consortium name="The Broad Institute Genome Sequencing Center for Infectious Disease"/>
            <person name="Wu L."/>
            <person name="Ma J."/>
        </authorList>
    </citation>
    <scope>NUCLEOTIDE SEQUENCE [LARGE SCALE GENOMIC DNA]</scope>
    <source>
        <strain evidence="3 4">JCM 14560</strain>
    </source>
</reference>
<feature type="region of interest" description="Disordered" evidence="1">
    <location>
        <begin position="1"/>
        <end position="94"/>
    </location>
</feature>
<dbReference type="Gene3D" id="3.30.2010.10">
    <property type="entry name" value="Metalloproteases ('zincins'), catalytic domain"/>
    <property type="match status" value="1"/>
</dbReference>
<dbReference type="InterPro" id="IPR053136">
    <property type="entry name" value="UTP_pyrophosphatase-like"/>
</dbReference>
<accession>A0ABN2YUG1</accession>
<feature type="compositionally biased region" description="Low complexity" evidence="1">
    <location>
        <begin position="8"/>
        <end position="18"/>
    </location>
</feature>
<feature type="domain" description="YgjP-like metallopeptidase" evidence="2">
    <location>
        <begin position="157"/>
        <end position="232"/>
    </location>
</feature>
<dbReference type="CDD" id="cd07344">
    <property type="entry name" value="M48_yhfN_like"/>
    <property type="match status" value="1"/>
</dbReference>
<protein>
    <recommendedName>
        <fullName evidence="2">YgjP-like metallopeptidase domain-containing protein</fullName>
    </recommendedName>
</protein>
<evidence type="ECO:0000313" key="4">
    <source>
        <dbReference type="Proteomes" id="UP001422759"/>
    </source>
</evidence>
<gene>
    <name evidence="3" type="ORF">GCM10009760_05420</name>
</gene>
<dbReference type="Proteomes" id="UP001422759">
    <property type="component" value="Unassembled WGS sequence"/>
</dbReference>
<comment type="caution">
    <text evidence="3">The sequence shown here is derived from an EMBL/GenBank/DDBJ whole genome shotgun (WGS) entry which is preliminary data.</text>
</comment>